<dbReference type="Gene3D" id="3.60.21.10">
    <property type="match status" value="1"/>
</dbReference>
<evidence type="ECO:0000259" key="5">
    <source>
        <dbReference type="Pfam" id="PF00149"/>
    </source>
</evidence>
<dbReference type="GO" id="GO:0004112">
    <property type="term" value="F:cyclic-nucleotide phosphodiesterase activity"/>
    <property type="evidence" value="ECO:0007669"/>
    <property type="project" value="InterPro"/>
</dbReference>
<dbReference type="InterPro" id="IPR004843">
    <property type="entry name" value="Calcineurin-like_PHP"/>
</dbReference>
<dbReference type="AlphaFoldDB" id="A0A919G0Y9"/>
<dbReference type="InterPro" id="IPR029052">
    <property type="entry name" value="Metallo-depent_PP-like"/>
</dbReference>
<dbReference type="RefSeq" id="WP_190212560.1">
    <property type="nucleotide sequence ID" value="NZ_BNBO01000025.1"/>
</dbReference>
<evidence type="ECO:0000256" key="1">
    <source>
        <dbReference type="ARBA" id="ARBA00022723"/>
    </source>
</evidence>
<dbReference type="Proteomes" id="UP000617734">
    <property type="component" value="Unassembled WGS sequence"/>
</dbReference>
<dbReference type="SUPFAM" id="SSF56300">
    <property type="entry name" value="Metallo-dependent phosphatases"/>
    <property type="match status" value="1"/>
</dbReference>
<name>A0A919G0Y9_9ACTN</name>
<evidence type="ECO:0000256" key="4">
    <source>
        <dbReference type="ARBA" id="ARBA00025742"/>
    </source>
</evidence>
<evidence type="ECO:0000313" key="6">
    <source>
        <dbReference type="EMBL" id="GHH75195.1"/>
    </source>
</evidence>
<reference evidence="6" key="2">
    <citation type="submission" date="2020-09" db="EMBL/GenBank/DDBJ databases">
        <authorList>
            <person name="Sun Q."/>
            <person name="Ohkuma M."/>
        </authorList>
    </citation>
    <scope>NUCLEOTIDE SEQUENCE</scope>
    <source>
        <strain evidence="6">JCM 4646</strain>
    </source>
</reference>
<dbReference type="InterPro" id="IPR026575">
    <property type="entry name" value="GpdQ/CpdA-like"/>
</dbReference>
<keyword evidence="7" id="KW-1185">Reference proteome</keyword>
<evidence type="ECO:0000256" key="2">
    <source>
        <dbReference type="ARBA" id="ARBA00022801"/>
    </source>
</evidence>
<comment type="caution">
    <text evidence="6">The sequence shown here is derived from an EMBL/GenBank/DDBJ whole genome shotgun (WGS) entry which is preliminary data.</text>
</comment>
<organism evidence="6 7">
    <name type="scientific">Kitasatospora indigofera</name>
    <dbReference type="NCBI Taxonomy" id="67307"/>
    <lineage>
        <taxon>Bacteria</taxon>
        <taxon>Bacillati</taxon>
        <taxon>Actinomycetota</taxon>
        <taxon>Actinomycetes</taxon>
        <taxon>Kitasatosporales</taxon>
        <taxon>Streptomycetaceae</taxon>
        <taxon>Kitasatospora</taxon>
    </lineage>
</organism>
<sequence length="263" mass="28167">MLTIAHLSDIHIGQERAGRLGRRDGGAMALVRAERVMEYLNGLPGPLDAVLVTGDIADHGTPAEYEKAAKLLVSPHPVLTCPGNHDRRAAFRRGLLGPAAGDDGQDPDRPVNQVRRLPGVTFLLCDSSIPGRDDGLLDDGTLDWLDRTLGEGPQDEPALVAFHHPPVALHLPWVDRIRQQGEERLAEVLSRHARVAALLCGHAHTGAATTFAGRPLLVAPGVVSTVTLPCEGGSGIAFDQPPMVAFHVLDDANRLTTHYRVVV</sequence>
<protein>
    <submittedName>
        <fullName evidence="6">3',5'-cyclic adenosine monophosphate phosphodiesterase CpdA</fullName>
    </submittedName>
</protein>
<dbReference type="PANTHER" id="PTHR42988:SF2">
    <property type="entry name" value="CYCLIC NUCLEOTIDE PHOSPHODIESTERASE CBUA0032-RELATED"/>
    <property type="match status" value="1"/>
</dbReference>
<keyword evidence="2" id="KW-0378">Hydrolase</keyword>
<dbReference type="PANTHER" id="PTHR42988">
    <property type="entry name" value="PHOSPHOHYDROLASE"/>
    <property type="match status" value="1"/>
</dbReference>
<keyword evidence="3" id="KW-0408">Iron</keyword>
<dbReference type="InterPro" id="IPR050884">
    <property type="entry name" value="CNP_phosphodiesterase-III"/>
</dbReference>
<dbReference type="GeneID" id="95354749"/>
<dbReference type="CDD" id="cd07402">
    <property type="entry name" value="MPP_GpdQ"/>
    <property type="match status" value="1"/>
</dbReference>
<gene>
    <name evidence="6" type="primary">cpdA</name>
    <name evidence="6" type="ORF">GCM10018781_43520</name>
</gene>
<feature type="domain" description="Calcineurin-like phosphoesterase" evidence="5">
    <location>
        <begin position="3"/>
        <end position="205"/>
    </location>
</feature>
<reference evidence="6" key="1">
    <citation type="journal article" date="2014" name="Int. J. Syst. Evol. Microbiol.">
        <title>Complete genome sequence of Corynebacterium casei LMG S-19264T (=DSM 44701T), isolated from a smear-ripened cheese.</title>
        <authorList>
            <consortium name="US DOE Joint Genome Institute (JGI-PGF)"/>
            <person name="Walter F."/>
            <person name="Albersmeier A."/>
            <person name="Kalinowski J."/>
            <person name="Ruckert C."/>
        </authorList>
    </citation>
    <scope>NUCLEOTIDE SEQUENCE</scope>
    <source>
        <strain evidence="6">JCM 4646</strain>
    </source>
</reference>
<keyword evidence="1" id="KW-0479">Metal-binding</keyword>
<evidence type="ECO:0000256" key="3">
    <source>
        <dbReference type="ARBA" id="ARBA00023004"/>
    </source>
</evidence>
<dbReference type="GO" id="GO:0046872">
    <property type="term" value="F:metal ion binding"/>
    <property type="evidence" value="ECO:0007669"/>
    <property type="project" value="UniProtKB-KW"/>
</dbReference>
<evidence type="ECO:0000313" key="7">
    <source>
        <dbReference type="Proteomes" id="UP000617734"/>
    </source>
</evidence>
<comment type="similarity">
    <text evidence="4">Belongs to the cyclic nucleotide phosphodiesterase class-III family.</text>
</comment>
<dbReference type="EMBL" id="BNBO01000025">
    <property type="protein sequence ID" value="GHH75195.1"/>
    <property type="molecule type" value="Genomic_DNA"/>
</dbReference>
<dbReference type="Pfam" id="PF00149">
    <property type="entry name" value="Metallophos"/>
    <property type="match status" value="1"/>
</dbReference>
<accession>A0A919G0Y9</accession>
<proteinExistence type="inferred from homology"/>